<evidence type="ECO:0000256" key="6">
    <source>
        <dbReference type="ARBA" id="ARBA00023136"/>
    </source>
</evidence>
<gene>
    <name evidence="9" type="ORF">DAMNIGENAA_04710</name>
</gene>
<keyword evidence="6" id="KW-0472">Membrane</keyword>
<evidence type="ECO:0000256" key="2">
    <source>
        <dbReference type="ARBA" id="ARBA00008163"/>
    </source>
</evidence>
<dbReference type="InterPro" id="IPR005017">
    <property type="entry name" value="OMPP1/FadL/TodX"/>
</dbReference>
<sequence length="421" mass="45304">MKRVFRTLATICLIVMLPGLSVAAVNGNQLIGIGPVARSMGGVGVAYPMDAISAVFSNPAAMCFGLYCPGSQADFAVSFLVPDIQSKVTGPGVGGTIEANANNNVFEIPAIGVSIPLNKAMPLWRLGLAAYGVSGLGADFRGTALDQPNFFAPEVPLIAGEYTNLQTVKTAPAIAFEPSDCLSFGLAFHLDYETLDLRHGSSYDFGWGVQLGTLYKPTDNISLGLTYISPQNVTHDNVVDIDHDGNLDSQKVQAPQQIGFGAAYHVQADKLVVEGDVKWLNWANANGYDDLDYDNQWVFALGLQYKPISKVALRAGYNYGKSPLDGHHGFNGTGISKLEGHSLPTYYYETYRTIGFATILEHQLTFGASYELTPNLVVNIGYEHSFQNTLTSTGTDLTGQPVTLQTEVSGNTFDTGIIFRF</sequence>
<dbReference type="Pfam" id="PF03349">
    <property type="entry name" value="Toluene_X"/>
    <property type="match status" value="1"/>
</dbReference>
<name>A0A9W6D1S0_9BACT</name>
<evidence type="ECO:0000256" key="5">
    <source>
        <dbReference type="ARBA" id="ARBA00022729"/>
    </source>
</evidence>
<evidence type="ECO:0000256" key="3">
    <source>
        <dbReference type="ARBA" id="ARBA00022452"/>
    </source>
</evidence>
<dbReference type="RefSeq" id="WP_281792056.1">
    <property type="nucleotide sequence ID" value="NZ_BSDR01000001.1"/>
</dbReference>
<dbReference type="AlphaFoldDB" id="A0A9W6D1S0"/>
<feature type="signal peptide" evidence="8">
    <location>
        <begin position="1"/>
        <end position="23"/>
    </location>
</feature>
<evidence type="ECO:0000256" key="8">
    <source>
        <dbReference type="SAM" id="SignalP"/>
    </source>
</evidence>
<feature type="chain" id="PRO_5040941067" evidence="8">
    <location>
        <begin position="24"/>
        <end position="421"/>
    </location>
</feature>
<comment type="similarity">
    <text evidence="2">Belongs to the OmpP1/FadL family.</text>
</comment>
<keyword evidence="4" id="KW-0812">Transmembrane</keyword>
<dbReference type="GO" id="GO:0009279">
    <property type="term" value="C:cell outer membrane"/>
    <property type="evidence" value="ECO:0007669"/>
    <property type="project" value="UniProtKB-SubCell"/>
</dbReference>
<evidence type="ECO:0000256" key="4">
    <source>
        <dbReference type="ARBA" id="ARBA00022692"/>
    </source>
</evidence>
<evidence type="ECO:0000313" key="10">
    <source>
        <dbReference type="Proteomes" id="UP001144372"/>
    </source>
</evidence>
<organism evidence="9 10">
    <name type="scientific">Desulforhabdus amnigena</name>
    <dbReference type="NCBI Taxonomy" id="40218"/>
    <lineage>
        <taxon>Bacteria</taxon>
        <taxon>Pseudomonadati</taxon>
        <taxon>Thermodesulfobacteriota</taxon>
        <taxon>Syntrophobacteria</taxon>
        <taxon>Syntrophobacterales</taxon>
        <taxon>Syntrophobacteraceae</taxon>
        <taxon>Desulforhabdus</taxon>
    </lineage>
</organism>
<keyword evidence="5 8" id="KW-0732">Signal</keyword>
<evidence type="ECO:0000313" key="9">
    <source>
        <dbReference type="EMBL" id="GLI33038.1"/>
    </source>
</evidence>
<dbReference type="EMBL" id="BSDR01000001">
    <property type="protein sequence ID" value="GLI33038.1"/>
    <property type="molecule type" value="Genomic_DNA"/>
</dbReference>
<dbReference type="GO" id="GO:0015483">
    <property type="term" value="F:long-chain fatty acid transporting porin activity"/>
    <property type="evidence" value="ECO:0007669"/>
    <property type="project" value="TreeGrafter"/>
</dbReference>
<evidence type="ECO:0000256" key="7">
    <source>
        <dbReference type="ARBA" id="ARBA00023237"/>
    </source>
</evidence>
<evidence type="ECO:0000256" key="1">
    <source>
        <dbReference type="ARBA" id="ARBA00004571"/>
    </source>
</evidence>
<comment type="subcellular location">
    <subcellularLocation>
        <location evidence="1">Cell outer membrane</location>
        <topology evidence="1">Multi-pass membrane protein</topology>
    </subcellularLocation>
</comment>
<protein>
    <submittedName>
        <fullName evidence="9">Fatty acid transporter</fullName>
    </submittedName>
</protein>
<reference evidence="9" key="1">
    <citation type="submission" date="2022-12" db="EMBL/GenBank/DDBJ databases">
        <title>Reference genome sequencing for broad-spectrum identification of bacterial and archaeal isolates by mass spectrometry.</title>
        <authorList>
            <person name="Sekiguchi Y."/>
            <person name="Tourlousse D.M."/>
        </authorList>
    </citation>
    <scope>NUCLEOTIDE SEQUENCE</scope>
    <source>
        <strain evidence="9">ASRB1</strain>
    </source>
</reference>
<dbReference type="PANTHER" id="PTHR35093">
    <property type="entry name" value="OUTER MEMBRANE PROTEIN NMB0088-RELATED"/>
    <property type="match status" value="1"/>
</dbReference>
<dbReference type="PANTHER" id="PTHR35093:SF8">
    <property type="entry name" value="OUTER MEMBRANE PROTEIN NMB0088-RELATED"/>
    <property type="match status" value="1"/>
</dbReference>
<accession>A0A9W6D1S0</accession>
<keyword evidence="3" id="KW-1134">Transmembrane beta strand</keyword>
<keyword evidence="7" id="KW-0998">Cell outer membrane</keyword>
<dbReference type="Gene3D" id="2.40.160.60">
    <property type="entry name" value="Outer membrane protein transport protein (OMPP1/FadL/TodX)"/>
    <property type="match status" value="1"/>
</dbReference>
<dbReference type="SUPFAM" id="SSF56935">
    <property type="entry name" value="Porins"/>
    <property type="match status" value="1"/>
</dbReference>
<keyword evidence="10" id="KW-1185">Reference proteome</keyword>
<comment type="caution">
    <text evidence="9">The sequence shown here is derived from an EMBL/GenBank/DDBJ whole genome shotgun (WGS) entry which is preliminary data.</text>
</comment>
<proteinExistence type="inferred from homology"/>
<dbReference type="Proteomes" id="UP001144372">
    <property type="component" value="Unassembled WGS sequence"/>
</dbReference>